<protein>
    <submittedName>
        <fullName evidence="2">Uncharacterized protein</fullName>
    </submittedName>
</protein>
<dbReference type="EMBL" id="OOIL02000204">
    <property type="protein sequence ID" value="VFQ61866.1"/>
    <property type="molecule type" value="Genomic_DNA"/>
</dbReference>
<reference evidence="2 3" key="1">
    <citation type="submission" date="2018-04" db="EMBL/GenBank/DDBJ databases">
        <authorList>
            <person name="Vogel A."/>
        </authorList>
    </citation>
    <scope>NUCLEOTIDE SEQUENCE [LARGE SCALE GENOMIC DNA]</scope>
</reference>
<feature type="transmembrane region" description="Helical" evidence="1">
    <location>
        <begin position="66"/>
        <end position="87"/>
    </location>
</feature>
<evidence type="ECO:0000313" key="3">
    <source>
        <dbReference type="Proteomes" id="UP000595140"/>
    </source>
</evidence>
<keyword evidence="1" id="KW-1133">Transmembrane helix</keyword>
<keyword evidence="1" id="KW-0472">Membrane</keyword>
<accession>A0A484KIS0</accession>
<proteinExistence type="predicted"/>
<dbReference type="Proteomes" id="UP000595140">
    <property type="component" value="Unassembled WGS sequence"/>
</dbReference>
<evidence type="ECO:0000256" key="1">
    <source>
        <dbReference type="SAM" id="Phobius"/>
    </source>
</evidence>
<organism evidence="2 3">
    <name type="scientific">Cuscuta campestris</name>
    <dbReference type="NCBI Taxonomy" id="132261"/>
    <lineage>
        <taxon>Eukaryota</taxon>
        <taxon>Viridiplantae</taxon>
        <taxon>Streptophyta</taxon>
        <taxon>Embryophyta</taxon>
        <taxon>Tracheophyta</taxon>
        <taxon>Spermatophyta</taxon>
        <taxon>Magnoliopsida</taxon>
        <taxon>eudicotyledons</taxon>
        <taxon>Gunneridae</taxon>
        <taxon>Pentapetalae</taxon>
        <taxon>asterids</taxon>
        <taxon>lamiids</taxon>
        <taxon>Solanales</taxon>
        <taxon>Convolvulaceae</taxon>
        <taxon>Cuscuteae</taxon>
        <taxon>Cuscuta</taxon>
        <taxon>Cuscuta subgen. Grammica</taxon>
        <taxon>Cuscuta sect. Cleistogrammica</taxon>
    </lineage>
</organism>
<dbReference type="AlphaFoldDB" id="A0A484KIS0"/>
<keyword evidence="1" id="KW-0812">Transmembrane</keyword>
<keyword evidence="3" id="KW-1185">Reference proteome</keyword>
<evidence type="ECO:0000313" key="2">
    <source>
        <dbReference type="EMBL" id="VFQ61866.1"/>
    </source>
</evidence>
<sequence length="88" mass="9307">MNKMDNSNCNTTCHKKYNESFWGGCNYATSTGPVCGCQFIYNCNASTAGIPIAAGAVPTTHPVAGATSPIIIVSLLLMTYIWICIVVA</sequence>
<gene>
    <name evidence="2" type="ORF">CCAM_LOCUS3642</name>
</gene>
<name>A0A484KIS0_9ASTE</name>